<evidence type="ECO:0000256" key="1">
    <source>
        <dbReference type="ARBA" id="ARBA00022630"/>
    </source>
</evidence>
<evidence type="ECO:0000256" key="2">
    <source>
        <dbReference type="ARBA" id="ARBA00022643"/>
    </source>
</evidence>
<keyword evidence="5" id="KW-1185">Reference proteome</keyword>
<dbReference type="SUPFAM" id="SSF52218">
    <property type="entry name" value="Flavoproteins"/>
    <property type="match status" value="1"/>
</dbReference>
<dbReference type="Pfam" id="PF03358">
    <property type="entry name" value="FMN_red"/>
    <property type="match status" value="1"/>
</dbReference>
<accession>A0A938WNT0</accession>
<dbReference type="PANTHER" id="PTHR43278">
    <property type="entry name" value="NAD(P)H-DEPENDENT FMN-CONTAINING OXIDOREDUCTASE YWQN-RELATED"/>
    <property type="match status" value="1"/>
</dbReference>
<evidence type="ECO:0000259" key="3">
    <source>
        <dbReference type="Pfam" id="PF03358"/>
    </source>
</evidence>
<dbReference type="InterPro" id="IPR051796">
    <property type="entry name" value="ISF_SsuE-like"/>
</dbReference>
<feature type="domain" description="NADPH-dependent FMN reductase-like" evidence="3">
    <location>
        <begin position="1"/>
        <end position="121"/>
    </location>
</feature>
<dbReference type="Gene3D" id="3.40.50.360">
    <property type="match status" value="1"/>
</dbReference>
<dbReference type="PANTHER" id="PTHR43278:SF4">
    <property type="entry name" value="NAD(P)H-DEPENDENT FMN-CONTAINING OXIDOREDUCTASE YWQN-RELATED"/>
    <property type="match status" value="1"/>
</dbReference>
<gene>
    <name evidence="4" type="ORF">H6B30_07220</name>
</gene>
<keyword evidence="2" id="KW-0288">FMN</keyword>
<organism evidence="4 5">
    <name type="scientific">Marseilla massiliensis</name>
    <dbReference type="NCBI Taxonomy" id="1841864"/>
    <lineage>
        <taxon>Bacteria</taxon>
        <taxon>Pseudomonadati</taxon>
        <taxon>Bacteroidota</taxon>
        <taxon>Bacteroidia</taxon>
        <taxon>Bacteroidales</taxon>
        <taxon>Prevotellaceae</taxon>
        <taxon>Marseilla</taxon>
    </lineage>
</organism>
<keyword evidence="1" id="KW-0285">Flavoprotein</keyword>
<comment type="caution">
    <text evidence="4">The sequence shown here is derived from an EMBL/GenBank/DDBJ whole genome shotgun (WGS) entry which is preliminary data.</text>
</comment>
<sequence length="179" mass="19493">MKITVITGSPRKHGNSFAMTDAFIREAETLGHTVRRFDAALMKIGGCRACQTCFKTGKACSFDDDFNLIAPAIMEADAVVFTMPTYWYSIPAQIKGVIDRLFSFVVGGKDIAGKKCGLIACCEENDVTVMDGIRMPLERSAALLKWEMAGEVLITGVLNEGDINKTDGCKQAAELAHKF</sequence>
<dbReference type="EMBL" id="JACJJL010000010">
    <property type="protein sequence ID" value="MBM6661544.1"/>
    <property type="molecule type" value="Genomic_DNA"/>
</dbReference>
<dbReference type="GO" id="GO:0016491">
    <property type="term" value="F:oxidoreductase activity"/>
    <property type="evidence" value="ECO:0007669"/>
    <property type="project" value="InterPro"/>
</dbReference>
<dbReference type="InterPro" id="IPR029039">
    <property type="entry name" value="Flavoprotein-like_sf"/>
</dbReference>
<dbReference type="AlphaFoldDB" id="A0A938WNT0"/>
<name>A0A938WNT0_9BACT</name>
<dbReference type="RefSeq" id="WP_087207705.1">
    <property type="nucleotide sequence ID" value="NZ_JACJJL010000010.1"/>
</dbReference>
<evidence type="ECO:0000313" key="5">
    <source>
        <dbReference type="Proteomes" id="UP000764045"/>
    </source>
</evidence>
<dbReference type="Proteomes" id="UP000764045">
    <property type="component" value="Unassembled WGS sequence"/>
</dbReference>
<evidence type="ECO:0000313" key="4">
    <source>
        <dbReference type="EMBL" id="MBM6661544.1"/>
    </source>
</evidence>
<protein>
    <submittedName>
        <fullName evidence="4">Flavodoxin family protein</fullName>
    </submittedName>
</protein>
<reference evidence="4 5" key="1">
    <citation type="journal article" date="2021" name="Sci. Rep.">
        <title>The distribution of antibiotic resistance genes in chicken gut microbiota commensals.</title>
        <authorList>
            <person name="Juricova H."/>
            <person name="Matiasovicova J."/>
            <person name="Kubasova T."/>
            <person name="Cejkova D."/>
            <person name="Rychlik I."/>
        </authorList>
    </citation>
    <scope>NUCLEOTIDE SEQUENCE [LARGE SCALE GENOMIC DNA]</scope>
    <source>
        <strain evidence="4 5">An819</strain>
    </source>
</reference>
<proteinExistence type="predicted"/>
<dbReference type="InterPro" id="IPR005025">
    <property type="entry name" value="FMN_Rdtase-like_dom"/>
</dbReference>